<reference evidence="9" key="1">
    <citation type="submission" date="2023-08" db="EMBL/GenBank/DDBJ databases">
        <authorList>
            <person name="Chen Y."/>
            <person name="Shah S."/>
            <person name="Dougan E. K."/>
            <person name="Thang M."/>
            <person name="Chan C."/>
        </authorList>
    </citation>
    <scope>NUCLEOTIDE SEQUENCE</scope>
</reference>
<proteinExistence type="inferred from homology"/>
<dbReference type="PANTHER" id="PTHR13683">
    <property type="entry name" value="ASPARTYL PROTEASES"/>
    <property type="match status" value="1"/>
</dbReference>
<evidence type="ECO:0000256" key="2">
    <source>
        <dbReference type="ARBA" id="ARBA00022670"/>
    </source>
</evidence>
<feature type="transmembrane region" description="Helical" evidence="7">
    <location>
        <begin position="429"/>
        <end position="447"/>
    </location>
</feature>
<dbReference type="PROSITE" id="PS51767">
    <property type="entry name" value="PEPTIDASE_A1"/>
    <property type="match status" value="1"/>
</dbReference>
<feature type="domain" description="Peptidase A1" evidence="8">
    <location>
        <begin position="62"/>
        <end position="387"/>
    </location>
</feature>
<evidence type="ECO:0000259" key="8">
    <source>
        <dbReference type="PROSITE" id="PS51767"/>
    </source>
</evidence>
<keyword evidence="3" id="KW-0732">Signal</keyword>
<gene>
    <name evidence="9" type="ORF">EVOR1521_LOCUS4870</name>
</gene>
<dbReference type="InterPro" id="IPR001461">
    <property type="entry name" value="Aspartic_peptidase_A1"/>
</dbReference>
<keyword evidence="7" id="KW-1133">Transmembrane helix</keyword>
<sequence>MREVHRKKSSLQLGRLAMPCQMPRLPRAAAMPEAKRTRLLYDAENRVETARLYGDVVSYQYYYIDLLVGTPVPQRTSVIADTGSTICAFTCSGCQSCGHHLDANFDFSKSSTAQWLPCGQGCDSCKNRRCSYRQSYTEGSSIEGSKFTDFVSLGDEFQQNPPVKVHMGCHTLETRLFVTQKANGIMGLAPGRRGAPTVLEEMFQDRTHVNAATFAMCLARQGGLLTVGGFNESLNLEEVRWIPMRVERFYGVSLSKIQVEGGEAITGGFGHTFVDSGTTYTYLPDQIYRRLKDSVKSACKNGACGQEAGSQCWRMTGSVSSFPKLLLTLSDTVVSWGPSSYLYSRTSNMHCLGFESNGGVQETVLGATFMIDQHLVFDTQGKRLGLAAAACPSFTERPPGPTRPFAPGMPPPLAGVPGQTGQLQDVQSGALFIGVCMLLVAVALCLVGRNLLRAFATTPEANGPTSPASRRARARKLGRASPVEDEEMQSLAASPSEEVTRVPLDTWLGDATLSDSPTPGSGSEL</sequence>
<evidence type="ECO:0000256" key="4">
    <source>
        <dbReference type="ARBA" id="ARBA00022801"/>
    </source>
</evidence>
<dbReference type="Pfam" id="PF00026">
    <property type="entry name" value="Asp"/>
    <property type="match status" value="1"/>
</dbReference>
<name>A0AA36MPV6_9DINO</name>
<keyword evidence="10" id="KW-1185">Reference proteome</keyword>
<feature type="region of interest" description="Disordered" evidence="6">
    <location>
        <begin position="458"/>
        <end position="525"/>
    </location>
</feature>
<feature type="active site" evidence="5">
    <location>
        <position position="275"/>
    </location>
</feature>
<evidence type="ECO:0000256" key="7">
    <source>
        <dbReference type="SAM" id="Phobius"/>
    </source>
</evidence>
<keyword evidence="2" id="KW-0645">Protease</keyword>
<keyword evidence="7" id="KW-0472">Membrane</keyword>
<dbReference type="GO" id="GO:0004190">
    <property type="term" value="F:aspartic-type endopeptidase activity"/>
    <property type="evidence" value="ECO:0007669"/>
    <property type="project" value="InterPro"/>
</dbReference>
<evidence type="ECO:0000313" key="10">
    <source>
        <dbReference type="Proteomes" id="UP001178507"/>
    </source>
</evidence>
<evidence type="ECO:0000256" key="6">
    <source>
        <dbReference type="SAM" id="MobiDB-lite"/>
    </source>
</evidence>
<dbReference type="SUPFAM" id="SSF50630">
    <property type="entry name" value="Acid proteases"/>
    <property type="match status" value="1"/>
</dbReference>
<evidence type="ECO:0000256" key="1">
    <source>
        <dbReference type="ARBA" id="ARBA00007447"/>
    </source>
</evidence>
<keyword evidence="4" id="KW-0378">Hydrolase</keyword>
<dbReference type="EMBL" id="CAUJNA010000335">
    <property type="protein sequence ID" value="CAJ1375643.1"/>
    <property type="molecule type" value="Genomic_DNA"/>
</dbReference>
<evidence type="ECO:0000256" key="5">
    <source>
        <dbReference type="PIRSR" id="PIRSR601461-1"/>
    </source>
</evidence>
<comment type="similarity">
    <text evidence="1">Belongs to the peptidase A1 family.</text>
</comment>
<accession>A0AA36MPV6</accession>
<dbReference type="InterPro" id="IPR033121">
    <property type="entry name" value="PEPTIDASE_A1"/>
</dbReference>
<feature type="compositionally biased region" description="Polar residues" evidence="6">
    <location>
        <begin position="513"/>
        <end position="525"/>
    </location>
</feature>
<dbReference type="InterPro" id="IPR021109">
    <property type="entry name" value="Peptidase_aspartic_dom_sf"/>
</dbReference>
<evidence type="ECO:0000313" key="9">
    <source>
        <dbReference type="EMBL" id="CAJ1375643.1"/>
    </source>
</evidence>
<feature type="active site" evidence="5">
    <location>
        <position position="81"/>
    </location>
</feature>
<comment type="caution">
    <text evidence="9">The sequence shown here is derived from an EMBL/GenBank/DDBJ whole genome shotgun (WGS) entry which is preliminary data.</text>
</comment>
<keyword evidence="7" id="KW-0812">Transmembrane</keyword>
<dbReference type="GO" id="GO:0006508">
    <property type="term" value="P:proteolysis"/>
    <property type="evidence" value="ECO:0007669"/>
    <property type="project" value="UniProtKB-KW"/>
</dbReference>
<dbReference type="AlphaFoldDB" id="A0AA36MPV6"/>
<dbReference type="Proteomes" id="UP001178507">
    <property type="component" value="Unassembled WGS sequence"/>
</dbReference>
<dbReference type="PANTHER" id="PTHR13683:SF375">
    <property type="entry name" value="PEPTIDASE A1 DOMAIN-CONTAINING PROTEIN"/>
    <property type="match status" value="1"/>
</dbReference>
<dbReference type="Gene3D" id="2.40.70.10">
    <property type="entry name" value="Acid Proteases"/>
    <property type="match status" value="2"/>
</dbReference>
<evidence type="ECO:0000256" key="3">
    <source>
        <dbReference type="ARBA" id="ARBA00022729"/>
    </source>
</evidence>
<protein>
    <recommendedName>
        <fullName evidence="8">Peptidase A1 domain-containing protein</fullName>
    </recommendedName>
</protein>
<organism evidence="9 10">
    <name type="scientific">Effrenium voratum</name>
    <dbReference type="NCBI Taxonomy" id="2562239"/>
    <lineage>
        <taxon>Eukaryota</taxon>
        <taxon>Sar</taxon>
        <taxon>Alveolata</taxon>
        <taxon>Dinophyceae</taxon>
        <taxon>Suessiales</taxon>
        <taxon>Symbiodiniaceae</taxon>
        <taxon>Effrenium</taxon>
    </lineage>
</organism>